<dbReference type="Gene3D" id="3.20.20.80">
    <property type="entry name" value="Glycosidases"/>
    <property type="match status" value="1"/>
</dbReference>
<feature type="signal peptide" evidence="1">
    <location>
        <begin position="1"/>
        <end position="19"/>
    </location>
</feature>
<feature type="chain" id="PRO_5045944874" evidence="1">
    <location>
        <begin position="20"/>
        <end position="181"/>
    </location>
</feature>
<gene>
    <name evidence="3" type="primary">LOC124811074</name>
</gene>
<reference evidence="3" key="1">
    <citation type="submission" date="2025-08" db="UniProtKB">
        <authorList>
            <consortium name="RefSeq"/>
        </authorList>
    </citation>
    <scope>IDENTIFICATION</scope>
</reference>
<keyword evidence="1" id="KW-0732">Signal</keyword>
<evidence type="ECO:0000256" key="1">
    <source>
        <dbReference type="SAM" id="SignalP"/>
    </source>
</evidence>
<dbReference type="SUPFAM" id="SSF57625">
    <property type="entry name" value="Invertebrate chitin-binding proteins"/>
    <property type="match status" value="1"/>
</dbReference>
<dbReference type="GeneID" id="124811074"/>
<dbReference type="RefSeq" id="XP_065660806.1">
    <property type="nucleotide sequence ID" value="XM_065804734.1"/>
</dbReference>
<dbReference type="Proteomes" id="UP001652625">
    <property type="component" value="Chromosome 09"/>
</dbReference>
<dbReference type="InterPro" id="IPR036508">
    <property type="entry name" value="Chitin-bd_dom_sf"/>
</dbReference>
<evidence type="ECO:0000313" key="2">
    <source>
        <dbReference type="Proteomes" id="UP001652625"/>
    </source>
</evidence>
<evidence type="ECO:0000313" key="3">
    <source>
        <dbReference type="RefSeq" id="XP_065660806.1"/>
    </source>
</evidence>
<name>A0ABM4CGG3_HYDVU</name>
<accession>A0ABM4CGG3</accession>
<keyword evidence="2" id="KW-1185">Reference proteome</keyword>
<sequence>MEKISFVLVLFVAMAMINCNTNCPDCPKPQPTGTPIPTPACTGDVCKTSSGFREGSFRNPLNPGSFVTCYASNNADGFDFRCGVCYPPLYFSEKCQSCEYNLLDSENICFTTESPKPAPTTDYVKDFCKNMEKDGNYADVVHTSYFYACVDKETYHMYCGDINLYYNATCDACMWRNCKAT</sequence>
<organism evidence="2 3">
    <name type="scientific">Hydra vulgaris</name>
    <name type="common">Hydra</name>
    <name type="synonym">Hydra attenuata</name>
    <dbReference type="NCBI Taxonomy" id="6087"/>
    <lineage>
        <taxon>Eukaryota</taxon>
        <taxon>Metazoa</taxon>
        <taxon>Cnidaria</taxon>
        <taxon>Hydrozoa</taxon>
        <taxon>Hydroidolina</taxon>
        <taxon>Anthoathecata</taxon>
        <taxon>Aplanulata</taxon>
        <taxon>Hydridae</taxon>
        <taxon>Hydra</taxon>
    </lineage>
</organism>
<protein>
    <submittedName>
        <fullName evidence="3">Uncharacterized protein LOC124811074 isoform X2</fullName>
    </submittedName>
</protein>
<proteinExistence type="predicted"/>